<dbReference type="Gene3D" id="1.10.510.10">
    <property type="entry name" value="Transferase(Phosphotransferase) domain 1"/>
    <property type="match status" value="1"/>
</dbReference>
<organism evidence="5 6">
    <name type="scientific">Chlamydomonas incerta</name>
    <dbReference type="NCBI Taxonomy" id="51695"/>
    <lineage>
        <taxon>Eukaryota</taxon>
        <taxon>Viridiplantae</taxon>
        <taxon>Chlorophyta</taxon>
        <taxon>core chlorophytes</taxon>
        <taxon>Chlorophyceae</taxon>
        <taxon>CS clade</taxon>
        <taxon>Chlamydomonadales</taxon>
        <taxon>Chlamydomonadaceae</taxon>
        <taxon>Chlamydomonas</taxon>
    </lineage>
</organism>
<dbReference type="Proteomes" id="UP000650467">
    <property type="component" value="Unassembled WGS sequence"/>
</dbReference>
<protein>
    <recommendedName>
        <fullName evidence="4">Protein kinase domain-containing protein</fullName>
    </recommendedName>
</protein>
<evidence type="ECO:0000313" key="5">
    <source>
        <dbReference type="EMBL" id="KAG2440195.1"/>
    </source>
</evidence>
<feature type="transmembrane region" description="Helical" evidence="3">
    <location>
        <begin position="365"/>
        <end position="386"/>
    </location>
</feature>
<keyword evidence="3" id="KW-1133">Transmembrane helix</keyword>
<sequence>MRNATFTLTQSEYIYFTLWALVVTTDVATVSEQAQLLKAATSVIKLGTAPNRDSINFAQLRGVGLDLYNFSITAAVPPGFLSSIPDNPNIQFSLTVPPGITQLAVYNLDDMISVLRSVQDTKPQYATALFILRNITIDPTRPGWPADGFRISSPVLFVGQTNMGIPTWIDFQRVQKFIVAVGCAPDVYVYAQGLWLANLPNAMAQTQTPQPSGGAPVGTHLGANLTDVTVYVTNVQAVNMSCPASMFYMNQSAISVTYSEFRQIYNDAAKHLGTTMNGSGMVLGTNIDYNLSSVLLAGVVYQDLVGWGWHGYKTELTYRPPPGVITLYNNVFEPPSPPASQAPIAKSSDGGGGGGGESDTALTGWQVALIVVGCVLFVALVGVVIYMRTVKKLKQEVEAVKSGASDKKSSDNSGDVDTANGNGARLGNSSHPGGSSQHPATGSGNVPQSPAVKAIAGATGMNGEGTSDDSSAPPVDRPPLEVLNAMMASLTQEMDDQHLRILEVIGQGGFGVVYKGQWKGLNVAVKTITFQDRVAGGEKAQHRAILEAAISSSLAHPNVVTTYSYDIKPLTVQGASSTDSPASGNGANSTPGMKIVDKRPVLDWKLYLVQEFCDGGSLRMAILKRKFHDTKKDEPRMEMILDTSIELCGGLVHLHERNIVHGDLNPNNVLLKRDATKKYGAVCKIADFGLSIKMNADQSHISNMRRGTPFYTCPQILARGNMTKAADVYSMGVMMWEMYHSCMSYRSLPSGFAARESFPKFPRKAPHEFARVVGTCLDPEPSQRPTFVQLKELLESQLVALKRGDLRTGEEVLGPDPAGDAAHMAYCQD</sequence>
<dbReference type="OrthoDB" id="530519at2759"/>
<dbReference type="InterPro" id="IPR017441">
    <property type="entry name" value="Protein_kinase_ATP_BS"/>
</dbReference>
<keyword evidence="1" id="KW-0067">ATP-binding</keyword>
<evidence type="ECO:0000256" key="1">
    <source>
        <dbReference type="PROSITE-ProRule" id="PRU10141"/>
    </source>
</evidence>
<feature type="binding site" evidence="1">
    <location>
        <position position="526"/>
    </location>
    <ligand>
        <name>ATP</name>
        <dbReference type="ChEBI" id="CHEBI:30616"/>
    </ligand>
</feature>
<dbReference type="EMBL" id="JAEHOC010000007">
    <property type="protein sequence ID" value="KAG2440195.1"/>
    <property type="molecule type" value="Genomic_DNA"/>
</dbReference>
<evidence type="ECO:0000256" key="3">
    <source>
        <dbReference type="SAM" id="Phobius"/>
    </source>
</evidence>
<feature type="compositionally biased region" description="Polar residues" evidence="2">
    <location>
        <begin position="411"/>
        <end position="448"/>
    </location>
</feature>
<feature type="region of interest" description="Disordered" evidence="2">
    <location>
        <begin position="401"/>
        <end position="478"/>
    </location>
</feature>
<evidence type="ECO:0000259" key="4">
    <source>
        <dbReference type="PROSITE" id="PS50011"/>
    </source>
</evidence>
<reference evidence="5" key="1">
    <citation type="journal article" date="2020" name="bioRxiv">
        <title>Comparative genomics of Chlamydomonas.</title>
        <authorList>
            <person name="Craig R.J."/>
            <person name="Hasan A.R."/>
            <person name="Ness R.W."/>
            <person name="Keightley P.D."/>
        </authorList>
    </citation>
    <scope>NUCLEOTIDE SEQUENCE</scope>
    <source>
        <strain evidence="5">SAG 7.73</strain>
    </source>
</reference>
<gene>
    <name evidence="5" type="ORF">HXX76_004307</name>
</gene>
<accession>A0A835TM22</accession>
<dbReference type="PANTHER" id="PTHR44329">
    <property type="entry name" value="SERINE/THREONINE-PROTEIN KINASE TNNI3K-RELATED"/>
    <property type="match status" value="1"/>
</dbReference>
<keyword evidence="6" id="KW-1185">Reference proteome</keyword>
<proteinExistence type="predicted"/>
<dbReference type="PANTHER" id="PTHR44329:SF214">
    <property type="entry name" value="PROTEIN KINASE DOMAIN-CONTAINING PROTEIN"/>
    <property type="match status" value="1"/>
</dbReference>
<evidence type="ECO:0000313" key="6">
    <source>
        <dbReference type="Proteomes" id="UP000650467"/>
    </source>
</evidence>
<dbReference type="InterPro" id="IPR011009">
    <property type="entry name" value="Kinase-like_dom_sf"/>
</dbReference>
<feature type="domain" description="Protein kinase" evidence="4">
    <location>
        <begin position="499"/>
        <end position="799"/>
    </location>
</feature>
<dbReference type="InterPro" id="IPR000719">
    <property type="entry name" value="Prot_kinase_dom"/>
</dbReference>
<dbReference type="Gene3D" id="3.30.200.20">
    <property type="entry name" value="Phosphorylase Kinase, domain 1"/>
    <property type="match status" value="1"/>
</dbReference>
<dbReference type="GO" id="GO:0005524">
    <property type="term" value="F:ATP binding"/>
    <property type="evidence" value="ECO:0007669"/>
    <property type="project" value="UniProtKB-UniRule"/>
</dbReference>
<dbReference type="AlphaFoldDB" id="A0A835TM22"/>
<dbReference type="PROSITE" id="PS00107">
    <property type="entry name" value="PROTEIN_KINASE_ATP"/>
    <property type="match status" value="1"/>
</dbReference>
<keyword evidence="1" id="KW-0547">Nucleotide-binding</keyword>
<dbReference type="GO" id="GO:0004674">
    <property type="term" value="F:protein serine/threonine kinase activity"/>
    <property type="evidence" value="ECO:0007669"/>
    <property type="project" value="TreeGrafter"/>
</dbReference>
<feature type="compositionally biased region" description="Basic and acidic residues" evidence="2">
    <location>
        <begin position="401"/>
        <end position="410"/>
    </location>
</feature>
<keyword evidence="3" id="KW-0812">Transmembrane</keyword>
<evidence type="ECO:0000256" key="2">
    <source>
        <dbReference type="SAM" id="MobiDB-lite"/>
    </source>
</evidence>
<name>A0A835TM22_CHLIN</name>
<dbReference type="SUPFAM" id="SSF56112">
    <property type="entry name" value="Protein kinase-like (PK-like)"/>
    <property type="match status" value="1"/>
</dbReference>
<comment type="caution">
    <text evidence="5">The sequence shown here is derived from an EMBL/GenBank/DDBJ whole genome shotgun (WGS) entry which is preliminary data.</text>
</comment>
<dbReference type="Pfam" id="PF00069">
    <property type="entry name" value="Pkinase"/>
    <property type="match status" value="1"/>
</dbReference>
<feature type="region of interest" description="Disordered" evidence="2">
    <location>
        <begin position="337"/>
        <end position="357"/>
    </location>
</feature>
<keyword evidence="3" id="KW-0472">Membrane</keyword>
<dbReference type="InterPro" id="IPR051681">
    <property type="entry name" value="Ser/Thr_Kinases-Pseudokinases"/>
</dbReference>
<dbReference type="PROSITE" id="PS50011">
    <property type="entry name" value="PROTEIN_KINASE_DOM"/>
    <property type="match status" value="1"/>
</dbReference>